<keyword evidence="5" id="KW-1185">Reference proteome</keyword>
<organism evidence="4 5">
    <name type="scientific">Lucifera butyrica</name>
    <dbReference type="NCBI Taxonomy" id="1351585"/>
    <lineage>
        <taxon>Bacteria</taxon>
        <taxon>Bacillati</taxon>
        <taxon>Bacillota</taxon>
        <taxon>Negativicutes</taxon>
        <taxon>Veillonellales</taxon>
        <taxon>Veillonellaceae</taxon>
        <taxon>Lucifera</taxon>
    </lineage>
</organism>
<dbReference type="Gene3D" id="3.40.50.360">
    <property type="match status" value="1"/>
</dbReference>
<dbReference type="PANTHER" id="PTHR43278:SF4">
    <property type="entry name" value="NAD(P)H-DEPENDENT FMN-CONTAINING OXIDOREDUCTASE YWQN-RELATED"/>
    <property type="match status" value="1"/>
</dbReference>
<accession>A0A498RAU6</accession>
<dbReference type="InterPro" id="IPR029039">
    <property type="entry name" value="Flavoprotein-like_sf"/>
</dbReference>
<evidence type="ECO:0000313" key="4">
    <source>
        <dbReference type="EMBL" id="VBB08604.1"/>
    </source>
</evidence>
<reference evidence="4 5" key="1">
    <citation type="submission" date="2018-06" db="EMBL/GenBank/DDBJ databases">
        <authorList>
            <person name="Strepis N."/>
        </authorList>
    </citation>
    <scope>NUCLEOTIDE SEQUENCE [LARGE SCALE GENOMIC DNA]</scope>
    <source>
        <strain evidence="4">LUCI</strain>
    </source>
</reference>
<dbReference type="InterPro" id="IPR005025">
    <property type="entry name" value="FMN_Rdtase-like_dom"/>
</dbReference>
<evidence type="ECO:0000313" key="5">
    <source>
        <dbReference type="Proteomes" id="UP000277811"/>
    </source>
</evidence>
<dbReference type="AlphaFoldDB" id="A0A498RAU6"/>
<sequence>MKVLLINGSPNQNGCTNRALVEIAHTLHEEDIETEIFWIGNKAISGCLACYTCMKTGKCVIKGDKVSEFLELAKGADGFIFGSPVHYAAASGAITSFMNRAFLSDLAGNGNKTFYMKPAAAVVSARRAGTTATFDQLNKYFTIQEMPVISSRYWNMVHGNTPEDVEQDMEGLHVLRVLARNMAYFLRCKEAGKKAGVPLPKLEEYVFTNFIR</sequence>
<dbReference type="Proteomes" id="UP000277811">
    <property type="component" value="Unassembled WGS sequence"/>
</dbReference>
<dbReference type="EMBL" id="UPPP01000094">
    <property type="protein sequence ID" value="VBB08604.1"/>
    <property type="molecule type" value="Genomic_DNA"/>
</dbReference>
<evidence type="ECO:0000256" key="2">
    <source>
        <dbReference type="ARBA" id="ARBA00022643"/>
    </source>
</evidence>
<proteinExistence type="predicted"/>
<protein>
    <submittedName>
        <fullName evidence="4">Nadph-dependent fmn reductase</fullName>
    </submittedName>
</protein>
<dbReference type="SUPFAM" id="SSF52218">
    <property type="entry name" value="Flavoproteins"/>
    <property type="match status" value="1"/>
</dbReference>
<dbReference type="PANTHER" id="PTHR43278">
    <property type="entry name" value="NAD(P)H-DEPENDENT FMN-CONTAINING OXIDOREDUCTASE YWQN-RELATED"/>
    <property type="match status" value="1"/>
</dbReference>
<dbReference type="RefSeq" id="WP_122629477.1">
    <property type="nucleotide sequence ID" value="NZ_UPPP01000094.1"/>
</dbReference>
<evidence type="ECO:0000256" key="1">
    <source>
        <dbReference type="ARBA" id="ARBA00022630"/>
    </source>
</evidence>
<name>A0A498RAU6_9FIRM</name>
<dbReference type="GO" id="GO:0016491">
    <property type="term" value="F:oxidoreductase activity"/>
    <property type="evidence" value="ECO:0007669"/>
    <property type="project" value="InterPro"/>
</dbReference>
<dbReference type="OrthoDB" id="9790975at2"/>
<gene>
    <name evidence="4" type="ORF">LUCI_3882</name>
</gene>
<dbReference type="Pfam" id="PF03358">
    <property type="entry name" value="FMN_red"/>
    <property type="match status" value="1"/>
</dbReference>
<keyword evidence="1" id="KW-0285">Flavoprotein</keyword>
<evidence type="ECO:0000259" key="3">
    <source>
        <dbReference type="Pfam" id="PF03358"/>
    </source>
</evidence>
<keyword evidence="2" id="KW-0288">FMN</keyword>
<dbReference type="InterPro" id="IPR051796">
    <property type="entry name" value="ISF_SsuE-like"/>
</dbReference>
<feature type="domain" description="NADPH-dependent FMN reductase-like" evidence="3">
    <location>
        <begin position="1"/>
        <end position="159"/>
    </location>
</feature>